<accession>F2J0T9</accession>
<dbReference type="eggNOG" id="ENOG5033MVI">
    <property type="taxonomic scope" value="Bacteria"/>
</dbReference>
<reference evidence="2 3" key="1">
    <citation type="journal article" date="2011" name="J. Bacteriol.">
        <title>Complete genome sequence of Polymorphum gilvum SL003B-26A1T, a crude oil-degrading bacterium from oil-polluted saline soil.</title>
        <authorList>
            <person name="Li S.G."/>
            <person name="Tang Y.Q."/>
            <person name="Nie Y."/>
            <person name="Cai M."/>
            <person name="Wu X.L."/>
        </authorList>
    </citation>
    <scope>NUCLEOTIDE SEQUENCE [LARGE SCALE GENOMIC DNA]</scope>
    <source>
        <strain evidence="3">LMG 25793 / CGMCC 1.9160 / SL003B-26A1</strain>
    </source>
</reference>
<evidence type="ECO:0000313" key="2">
    <source>
        <dbReference type="EMBL" id="ADZ70775.1"/>
    </source>
</evidence>
<dbReference type="EMBL" id="CP002568">
    <property type="protein sequence ID" value="ADZ70775.1"/>
    <property type="molecule type" value="Genomic_DNA"/>
</dbReference>
<dbReference type="Proteomes" id="UP000008130">
    <property type="component" value="Chromosome"/>
</dbReference>
<gene>
    <name evidence="2" type="ordered locus">SL003B_2350</name>
</gene>
<evidence type="ECO:0000313" key="3">
    <source>
        <dbReference type="Proteomes" id="UP000008130"/>
    </source>
</evidence>
<protein>
    <submittedName>
        <fullName evidence="2">Uncharacterized protein</fullName>
    </submittedName>
</protein>
<dbReference type="AlphaFoldDB" id="F2J0T9"/>
<dbReference type="KEGG" id="pgv:SL003B_2350"/>
<keyword evidence="3" id="KW-1185">Reference proteome</keyword>
<organism evidence="2 3">
    <name type="scientific">Polymorphum gilvum (strain LMG 25793 / CGMCC 1.9160 / SL003B-26A1)</name>
    <dbReference type="NCBI Taxonomy" id="991905"/>
    <lineage>
        <taxon>Bacteria</taxon>
        <taxon>Pseudomonadati</taxon>
        <taxon>Pseudomonadota</taxon>
        <taxon>Alphaproteobacteria</taxon>
        <taxon>Rhodobacterales</taxon>
        <taxon>Paracoccaceae</taxon>
        <taxon>Polymorphum</taxon>
    </lineage>
</organism>
<sequence>MSGICFAALILPARAGPEIDCTCRYRGQDFHLGDIVCLKSPDGPRLAQCSMALNNTSWQFLDAPCPLALTPPASHSPEKSQANAPALPAGS</sequence>
<dbReference type="HOGENOM" id="CLU_2424424_0_0_5"/>
<proteinExistence type="predicted"/>
<feature type="region of interest" description="Disordered" evidence="1">
    <location>
        <begin position="70"/>
        <end position="91"/>
    </location>
</feature>
<name>F2J0T9_POLGS</name>
<evidence type="ECO:0000256" key="1">
    <source>
        <dbReference type="SAM" id="MobiDB-lite"/>
    </source>
</evidence>